<proteinExistence type="predicted"/>
<dbReference type="EMBL" id="ADBJ01000047">
    <property type="protein sequence ID" value="EFA76431.1"/>
    <property type="molecule type" value="Genomic_DNA"/>
</dbReference>
<name>D3BQL1_HETP5</name>
<organism evidence="2 3">
    <name type="scientific">Heterostelium pallidum (strain ATCC 26659 / Pp 5 / PN500)</name>
    <name type="common">Cellular slime mold</name>
    <name type="synonym">Polysphondylium pallidum</name>
    <dbReference type="NCBI Taxonomy" id="670386"/>
    <lineage>
        <taxon>Eukaryota</taxon>
        <taxon>Amoebozoa</taxon>
        <taxon>Evosea</taxon>
        <taxon>Eumycetozoa</taxon>
        <taxon>Dictyostelia</taxon>
        <taxon>Acytosteliales</taxon>
        <taxon>Acytosteliaceae</taxon>
        <taxon>Heterostelium</taxon>
    </lineage>
</organism>
<feature type="region of interest" description="Disordered" evidence="1">
    <location>
        <begin position="12"/>
        <end position="37"/>
    </location>
</feature>
<dbReference type="RefSeq" id="XP_020428563.1">
    <property type="nucleotide sequence ID" value="XM_020580978.1"/>
</dbReference>
<accession>D3BQL1</accession>
<evidence type="ECO:0000256" key="1">
    <source>
        <dbReference type="SAM" id="MobiDB-lite"/>
    </source>
</evidence>
<dbReference type="Proteomes" id="UP000001396">
    <property type="component" value="Unassembled WGS sequence"/>
</dbReference>
<reference evidence="2 3" key="1">
    <citation type="journal article" date="2011" name="Genome Res.">
        <title>Phylogeny-wide analysis of social amoeba genomes highlights ancient origins for complex intercellular communication.</title>
        <authorList>
            <person name="Heidel A.J."/>
            <person name="Lawal H.M."/>
            <person name="Felder M."/>
            <person name="Schilde C."/>
            <person name="Helps N.R."/>
            <person name="Tunggal B."/>
            <person name="Rivero F."/>
            <person name="John U."/>
            <person name="Schleicher M."/>
            <person name="Eichinger L."/>
            <person name="Platzer M."/>
            <person name="Noegel A.A."/>
            <person name="Schaap P."/>
            <person name="Gloeckner G."/>
        </authorList>
    </citation>
    <scope>NUCLEOTIDE SEQUENCE [LARGE SCALE GENOMIC DNA]</scope>
    <source>
        <strain evidence="3">ATCC 26659 / Pp 5 / PN500</strain>
    </source>
</reference>
<sequence>MTLIKSISMLGNSFSGLENNSSSEFVETSGQSSIDSDNQEQCFGWGRRRTNTVIFGDVNVFSGGCGCGGLSCF</sequence>
<dbReference type="GeneID" id="31365667"/>
<comment type="caution">
    <text evidence="2">The sequence shown here is derived from an EMBL/GenBank/DDBJ whole genome shotgun (WGS) entry which is preliminary data.</text>
</comment>
<evidence type="ECO:0000313" key="2">
    <source>
        <dbReference type="EMBL" id="EFA76431.1"/>
    </source>
</evidence>
<dbReference type="InParanoid" id="D3BQL1"/>
<gene>
    <name evidence="2" type="ORF">PPL_10196</name>
</gene>
<evidence type="ECO:0000313" key="3">
    <source>
        <dbReference type="Proteomes" id="UP000001396"/>
    </source>
</evidence>
<keyword evidence="3" id="KW-1185">Reference proteome</keyword>
<protein>
    <submittedName>
        <fullName evidence="2">Uncharacterized protein</fullName>
    </submittedName>
</protein>
<dbReference type="AlphaFoldDB" id="D3BQL1"/>